<dbReference type="GO" id="GO:0003723">
    <property type="term" value="F:RNA binding"/>
    <property type="evidence" value="ECO:0007669"/>
    <property type="project" value="TreeGrafter"/>
</dbReference>
<feature type="non-terminal residue" evidence="6">
    <location>
        <position position="1"/>
    </location>
</feature>
<dbReference type="SUPFAM" id="SSF55681">
    <property type="entry name" value="Class II aaRS and biotin synthetases"/>
    <property type="match status" value="1"/>
</dbReference>
<gene>
    <name evidence="6" type="ORF">EBV32_04310</name>
</gene>
<keyword evidence="4" id="KW-0067">ATP-binding</keyword>
<keyword evidence="2 6" id="KW-0436">Ligase</keyword>
<sequence>IELSSGAIRNHVPELMYKLFKIAGYSKEEVDNKFSGMINALSYGAPPHGGIAPGIDRIIMLLAGEKNIREVTMFPLNQNAQDLMMNAPSDVSEKQLKELNIKLVKKD</sequence>
<organism evidence="6 7">
    <name type="scientific">Candidatus Fonsibacter lacus</name>
    <dbReference type="NCBI Taxonomy" id="2576439"/>
    <lineage>
        <taxon>Bacteria</taxon>
        <taxon>Pseudomonadati</taxon>
        <taxon>Pseudomonadota</taxon>
        <taxon>Alphaproteobacteria</taxon>
        <taxon>Candidatus Pelagibacterales</taxon>
        <taxon>Candidatus Pelagibacterales incertae sedis</taxon>
        <taxon>Candidatus Fonsibacter</taxon>
    </lineage>
</organism>
<dbReference type="GO" id="GO:0017101">
    <property type="term" value="C:aminoacyl-tRNA synthetase multienzyme complex"/>
    <property type="evidence" value="ECO:0007669"/>
    <property type="project" value="TreeGrafter"/>
</dbReference>
<evidence type="ECO:0000256" key="1">
    <source>
        <dbReference type="ARBA" id="ARBA00022490"/>
    </source>
</evidence>
<evidence type="ECO:0000313" key="6">
    <source>
        <dbReference type="EMBL" id="NBN88294.1"/>
    </source>
</evidence>
<accession>A0A964XQS6</accession>
<dbReference type="GO" id="GO:0006422">
    <property type="term" value="P:aspartyl-tRNA aminoacylation"/>
    <property type="evidence" value="ECO:0007669"/>
    <property type="project" value="InterPro"/>
</dbReference>
<dbReference type="Gene3D" id="3.30.930.10">
    <property type="entry name" value="Bira Bifunctional Protein, Domain 2"/>
    <property type="match status" value="1"/>
</dbReference>
<evidence type="ECO:0000259" key="5">
    <source>
        <dbReference type="Pfam" id="PF00152"/>
    </source>
</evidence>
<proteinExistence type="predicted"/>
<evidence type="ECO:0000313" key="7">
    <source>
        <dbReference type="Proteomes" id="UP000713222"/>
    </source>
</evidence>
<dbReference type="PANTHER" id="PTHR43450:SF1">
    <property type="entry name" value="ASPARTATE--TRNA LIGASE, CYTOPLASMIC"/>
    <property type="match status" value="1"/>
</dbReference>
<keyword evidence="1" id="KW-0963">Cytoplasm</keyword>
<feature type="domain" description="Aminoacyl-tRNA synthetase class II (D/K/N)" evidence="5">
    <location>
        <begin position="1"/>
        <end position="78"/>
    </location>
</feature>
<evidence type="ECO:0000256" key="3">
    <source>
        <dbReference type="ARBA" id="ARBA00022741"/>
    </source>
</evidence>
<reference evidence="6" key="1">
    <citation type="submission" date="2018-10" db="EMBL/GenBank/DDBJ databases">
        <title>Iterative Subtractive Binning of Freshwater Chronoseries Metagenomes Recovers Nearly Complete Genomes from over Four Hundred Novel Species.</title>
        <authorList>
            <person name="Rodriguez-R L.M."/>
            <person name="Tsementzi D."/>
            <person name="Luo C."/>
            <person name="Konstantinidis K.T."/>
        </authorList>
    </citation>
    <scope>NUCLEOTIDE SEQUENCE</scope>
    <source>
        <strain evidence="6">WB7_6_001</strain>
    </source>
</reference>
<dbReference type="EMBL" id="RGET01000083">
    <property type="protein sequence ID" value="NBN88294.1"/>
    <property type="molecule type" value="Genomic_DNA"/>
</dbReference>
<dbReference type="PANTHER" id="PTHR43450">
    <property type="entry name" value="ASPARTYL-TRNA SYNTHETASE"/>
    <property type="match status" value="1"/>
</dbReference>
<dbReference type="GO" id="GO:0005524">
    <property type="term" value="F:ATP binding"/>
    <property type="evidence" value="ECO:0007669"/>
    <property type="project" value="InterPro"/>
</dbReference>
<dbReference type="GO" id="GO:0005829">
    <property type="term" value="C:cytosol"/>
    <property type="evidence" value="ECO:0007669"/>
    <property type="project" value="TreeGrafter"/>
</dbReference>
<protein>
    <submittedName>
        <fullName evidence="6">Aspartate--tRNA ligase</fullName>
    </submittedName>
</protein>
<dbReference type="GO" id="GO:0004815">
    <property type="term" value="F:aspartate-tRNA ligase activity"/>
    <property type="evidence" value="ECO:0007669"/>
    <property type="project" value="InterPro"/>
</dbReference>
<evidence type="ECO:0000256" key="4">
    <source>
        <dbReference type="ARBA" id="ARBA00022840"/>
    </source>
</evidence>
<dbReference type="InterPro" id="IPR045864">
    <property type="entry name" value="aa-tRNA-synth_II/BPL/LPL"/>
</dbReference>
<dbReference type="AlphaFoldDB" id="A0A964XQS6"/>
<dbReference type="Proteomes" id="UP000713222">
    <property type="component" value="Unassembled WGS sequence"/>
</dbReference>
<comment type="caution">
    <text evidence="6">The sequence shown here is derived from an EMBL/GenBank/DDBJ whole genome shotgun (WGS) entry which is preliminary data.</text>
</comment>
<dbReference type="InterPro" id="IPR004523">
    <property type="entry name" value="Asp-tRNA_synthase_2"/>
</dbReference>
<dbReference type="InterPro" id="IPR004364">
    <property type="entry name" value="Aa-tRNA-synt_II"/>
</dbReference>
<name>A0A964XQS6_9PROT</name>
<dbReference type="Pfam" id="PF00152">
    <property type="entry name" value="tRNA-synt_2"/>
    <property type="match status" value="1"/>
</dbReference>
<evidence type="ECO:0000256" key="2">
    <source>
        <dbReference type="ARBA" id="ARBA00022598"/>
    </source>
</evidence>
<keyword evidence="3" id="KW-0547">Nucleotide-binding</keyword>